<proteinExistence type="predicted"/>
<dbReference type="Proteomes" id="UP000694853">
    <property type="component" value="Unplaced"/>
</dbReference>
<evidence type="ECO:0000313" key="2">
    <source>
        <dbReference type="RefSeq" id="XP_027338030.1"/>
    </source>
</evidence>
<sequence>MHYDSAGEQKKLQLQELEEMCLEAYENSRIYKEKTKRYHDKMIYRKEFSIDQNVLLFNSCLKLMFEKLKSRWIGLFTVTKVFSHGVDEIQSDSTNKSFMVNGHRLKHFLQSPVLLEEVEEIDLHALIMNFNHNPCPE</sequence>
<dbReference type="AlphaFoldDB" id="A0A8B8K2S7"/>
<accession>A0A8B8K2S7</accession>
<keyword evidence="1" id="KW-1185">Reference proteome</keyword>
<dbReference type="KEGG" id="aprc:113851959"/>
<dbReference type="RefSeq" id="XP_027338030.1">
    <property type="nucleotide sequence ID" value="XM_027482229.1"/>
</dbReference>
<evidence type="ECO:0000313" key="1">
    <source>
        <dbReference type="Proteomes" id="UP000694853"/>
    </source>
</evidence>
<reference evidence="1" key="1">
    <citation type="journal article" date="2019" name="Toxins">
        <title>Detection of Abrin-Like and Prepropulchellin-Like Toxin Genes and Transcripts Using Whole Genome Sequencing and Full-Length Transcript Sequencing of Abrus precatorius.</title>
        <authorList>
            <person name="Hovde B.T."/>
            <person name="Daligault H.E."/>
            <person name="Hanschen E.R."/>
            <person name="Kunde Y.A."/>
            <person name="Johnson M.B."/>
            <person name="Starkenburg S.R."/>
            <person name="Johnson S.L."/>
        </authorList>
    </citation>
    <scope>NUCLEOTIDE SEQUENCE [LARGE SCALE GENOMIC DNA]</scope>
</reference>
<dbReference type="GeneID" id="113851959"/>
<gene>
    <name evidence="2" type="primary">LOC113851959</name>
</gene>
<organism evidence="1 2">
    <name type="scientific">Abrus precatorius</name>
    <name type="common">Indian licorice</name>
    <name type="synonym">Glycine abrus</name>
    <dbReference type="NCBI Taxonomy" id="3816"/>
    <lineage>
        <taxon>Eukaryota</taxon>
        <taxon>Viridiplantae</taxon>
        <taxon>Streptophyta</taxon>
        <taxon>Embryophyta</taxon>
        <taxon>Tracheophyta</taxon>
        <taxon>Spermatophyta</taxon>
        <taxon>Magnoliopsida</taxon>
        <taxon>eudicotyledons</taxon>
        <taxon>Gunneridae</taxon>
        <taxon>Pentapetalae</taxon>
        <taxon>rosids</taxon>
        <taxon>fabids</taxon>
        <taxon>Fabales</taxon>
        <taxon>Fabaceae</taxon>
        <taxon>Papilionoideae</taxon>
        <taxon>50 kb inversion clade</taxon>
        <taxon>NPAAA clade</taxon>
        <taxon>indigoferoid/millettioid clade</taxon>
        <taxon>Abreae</taxon>
        <taxon>Abrus</taxon>
    </lineage>
</organism>
<name>A0A8B8K2S7_ABRPR</name>
<reference evidence="2" key="2">
    <citation type="submission" date="2025-08" db="UniProtKB">
        <authorList>
            <consortium name="RefSeq"/>
        </authorList>
    </citation>
    <scope>IDENTIFICATION</scope>
    <source>
        <tissue evidence="2">Young leaves</tissue>
    </source>
</reference>
<protein>
    <submittedName>
        <fullName evidence="2">Uncharacterized protein LOC113851959</fullName>
    </submittedName>
</protein>
<dbReference type="OrthoDB" id="1723222at2759"/>